<evidence type="ECO:0000313" key="3">
    <source>
        <dbReference type="Proteomes" id="UP001295684"/>
    </source>
</evidence>
<dbReference type="EMBL" id="CAMPGE010028460">
    <property type="protein sequence ID" value="CAI2385980.1"/>
    <property type="molecule type" value="Genomic_DNA"/>
</dbReference>
<name>A0AAD1Y712_EUPCR</name>
<organism evidence="2 3">
    <name type="scientific">Euplotes crassus</name>
    <dbReference type="NCBI Taxonomy" id="5936"/>
    <lineage>
        <taxon>Eukaryota</taxon>
        <taxon>Sar</taxon>
        <taxon>Alveolata</taxon>
        <taxon>Ciliophora</taxon>
        <taxon>Intramacronucleata</taxon>
        <taxon>Spirotrichea</taxon>
        <taxon>Hypotrichia</taxon>
        <taxon>Euplotida</taxon>
        <taxon>Euplotidae</taxon>
        <taxon>Moneuplotes</taxon>
    </lineage>
</organism>
<dbReference type="Proteomes" id="UP001295684">
    <property type="component" value="Unassembled WGS sequence"/>
</dbReference>
<accession>A0AAD1Y712</accession>
<keyword evidence="3" id="KW-1185">Reference proteome</keyword>
<feature type="compositionally biased region" description="Polar residues" evidence="1">
    <location>
        <begin position="81"/>
        <end position="100"/>
    </location>
</feature>
<comment type="caution">
    <text evidence="2">The sequence shown here is derived from an EMBL/GenBank/DDBJ whole genome shotgun (WGS) entry which is preliminary data.</text>
</comment>
<sequence length="303" mass="34279">MNSDKYDIKKQFSWTRKYNYGPWSNSEHSQLVLCLKIHGLNWIMLKKMIPTRARQQIETHLKGYLKQIKKHYKVEDPLQYIRTSSPPNLPSDSALQSFCDSSPAKHGLSRSRDSGLYKFSQGSQKGGRPGKRKETQVKLLRRREAKFYEKFEESEECGRERLSGRGMSEGRDFRCNIHGISEQSCKETCEGNSIFVMGGKNVVIQASQILTTTPCKILKSASGKVVVVPKGVLNIEIQPILSDNPSRSIQSPKSQPNDSQLLSQAPKATRFDSSLSPVGCESMLDFTVEFLSQFYCFDDCISC</sequence>
<evidence type="ECO:0000313" key="2">
    <source>
        <dbReference type="EMBL" id="CAI2385980.1"/>
    </source>
</evidence>
<dbReference type="Gene3D" id="1.10.10.60">
    <property type="entry name" value="Homeodomain-like"/>
    <property type="match status" value="1"/>
</dbReference>
<feature type="region of interest" description="Disordered" evidence="1">
    <location>
        <begin position="81"/>
        <end position="136"/>
    </location>
</feature>
<dbReference type="SUPFAM" id="SSF46689">
    <property type="entry name" value="Homeodomain-like"/>
    <property type="match status" value="1"/>
</dbReference>
<gene>
    <name evidence="2" type="ORF">ECRASSUSDP1_LOCUS27579</name>
</gene>
<reference evidence="2" key="1">
    <citation type="submission" date="2023-07" db="EMBL/GenBank/DDBJ databases">
        <authorList>
            <consortium name="AG Swart"/>
            <person name="Singh M."/>
            <person name="Singh A."/>
            <person name="Seah K."/>
            <person name="Emmerich C."/>
        </authorList>
    </citation>
    <scope>NUCLEOTIDE SEQUENCE</scope>
    <source>
        <strain evidence="2">DP1</strain>
    </source>
</reference>
<proteinExistence type="predicted"/>
<evidence type="ECO:0000256" key="1">
    <source>
        <dbReference type="SAM" id="MobiDB-lite"/>
    </source>
</evidence>
<dbReference type="InterPro" id="IPR009057">
    <property type="entry name" value="Homeodomain-like_sf"/>
</dbReference>
<protein>
    <submittedName>
        <fullName evidence="2">Uncharacterized protein</fullName>
    </submittedName>
</protein>
<dbReference type="AlphaFoldDB" id="A0AAD1Y712"/>